<organism evidence="1 2">
    <name type="scientific">Parabacteroides distasonis</name>
    <dbReference type="NCBI Taxonomy" id="823"/>
    <lineage>
        <taxon>Bacteria</taxon>
        <taxon>Pseudomonadati</taxon>
        <taxon>Bacteroidota</taxon>
        <taxon>Bacteroidia</taxon>
        <taxon>Bacteroidales</taxon>
        <taxon>Tannerellaceae</taxon>
        <taxon>Parabacteroides</taxon>
    </lineage>
</organism>
<dbReference type="Gene3D" id="3.40.50.450">
    <property type="match status" value="1"/>
</dbReference>
<dbReference type="Proteomes" id="UP000310032">
    <property type="component" value="Unassembled WGS sequence"/>
</dbReference>
<comment type="caution">
    <text evidence="1">The sequence shown here is derived from an EMBL/GenBank/DDBJ whole genome shotgun (WGS) entry which is preliminary data.</text>
</comment>
<dbReference type="AlphaFoldDB" id="A0A4S2F3X2"/>
<evidence type="ECO:0000313" key="1">
    <source>
        <dbReference type="EMBL" id="TGY63668.1"/>
    </source>
</evidence>
<accession>A0A4S2F3X2</accession>
<sequence>MAKLEGIIYTAFRSYIVLRGFASIGGLAKISKKPASYQRDANEQHKVEIVHYLNDLKSYFPEITLACRVSDYEGLMRSIGDDKDVSKEDSIYVKGLRILSERLPIGRDRARHAYLEIDNPNEEEKLLRVDGNHRLEPFSTDIEWWHQFISDRSPIKDETDPEKIQGWLNHRAKTYKKEIAEKIVPFTIIMSEAKDADNFEAKIFHDINFKALPLREEASLKIISELSAFNDKEKLGQEYPLALDLIEIVKTGQFNAIPWLSVANDISNSYYRTACLSIVRLLLSQKDVISSRRKENICKWKELRQNIFIIEQQIETLNAQITVKNIEIQKIEFEHPDFANLSKYKETVFEREQLIEELSLKKSDRKELEYKEDHLIYKAKNLRRFIKHCDNKALIIEVLYSLTVIYKSFEKDALGNIAFLCALVYYAILDKNQMQSFIDWAKRNGINKIVEPDDLSKDAAINLITMFEQIYQTKKNEIFISMQFGDSQSELIYEKIVRAVEMFNMRHKSIHLNATPIRIDRTIESSSFSIQNKILEAIKSCSLIIADLSSSNINVYHEIGYAMGVAESHNMIPNMILLYKEDTDHNKEKKDIDKFIGFNLRNLSQLRFKDYKQLVDSLVERLEKHYGV</sequence>
<proteinExistence type="predicted"/>
<name>A0A4S2F3X2_PARDI</name>
<dbReference type="RefSeq" id="WP_135958654.1">
    <property type="nucleotide sequence ID" value="NZ_SRYM01000002.1"/>
</dbReference>
<evidence type="ECO:0000313" key="2">
    <source>
        <dbReference type="Proteomes" id="UP000310032"/>
    </source>
</evidence>
<reference evidence="1 2" key="1">
    <citation type="submission" date="2019-04" db="EMBL/GenBank/DDBJ databases">
        <title>Microbes associate with the intestines of laboratory mice.</title>
        <authorList>
            <person name="Navarre W."/>
            <person name="Wong E."/>
            <person name="Huang K."/>
            <person name="Tropini C."/>
            <person name="Ng K."/>
            <person name="Yu B."/>
        </authorList>
    </citation>
    <scope>NUCLEOTIDE SEQUENCE [LARGE SCALE GENOMIC DNA]</scope>
    <source>
        <strain evidence="1 2">NM39_I3</strain>
    </source>
</reference>
<dbReference type="EMBL" id="SRYM01000002">
    <property type="protein sequence ID" value="TGY63668.1"/>
    <property type="molecule type" value="Genomic_DNA"/>
</dbReference>
<protein>
    <submittedName>
        <fullName evidence="1">Uncharacterized protein</fullName>
    </submittedName>
</protein>
<gene>
    <name evidence="1" type="ORF">E5342_01440</name>
</gene>